<dbReference type="SMART" id="SM00387">
    <property type="entry name" value="HATPase_c"/>
    <property type="match status" value="1"/>
</dbReference>
<dbReference type="Gene3D" id="3.30.450.20">
    <property type="entry name" value="PAS domain"/>
    <property type="match status" value="1"/>
</dbReference>
<keyword evidence="4" id="KW-0808">Transferase</keyword>
<dbReference type="eggNOG" id="COG4251">
    <property type="taxonomic scope" value="Bacteria"/>
</dbReference>
<feature type="domain" description="Histidine kinase" evidence="6">
    <location>
        <begin position="172"/>
        <end position="385"/>
    </location>
</feature>
<comment type="catalytic activity">
    <reaction evidence="1">
        <text>ATP + protein L-histidine = ADP + protein N-phospho-L-histidine.</text>
        <dbReference type="EC" id="2.7.13.3"/>
    </reaction>
</comment>
<gene>
    <name evidence="7" type="ordered locus">Deima_2899</name>
</gene>
<dbReference type="PANTHER" id="PTHR42878">
    <property type="entry name" value="TWO-COMPONENT HISTIDINE KINASE"/>
    <property type="match status" value="1"/>
</dbReference>
<dbReference type="InterPro" id="IPR050351">
    <property type="entry name" value="BphY/WalK/GraS-like"/>
</dbReference>
<dbReference type="Proteomes" id="UP000008635">
    <property type="component" value="Chromosome"/>
</dbReference>
<dbReference type="PROSITE" id="PS50109">
    <property type="entry name" value="HIS_KIN"/>
    <property type="match status" value="1"/>
</dbReference>
<dbReference type="Pfam" id="PF00512">
    <property type="entry name" value="HisKA"/>
    <property type="match status" value="1"/>
</dbReference>
<dbReference type="KEGG" id="dmr:Deima_2899"/>
<dbReference type="GO" id="GO:0007234">
    <property type="term" value="P:osmosensory signaling via phosphorelay pathway"/>
    <property type="evidence" value="ECO:0007669"/>
    <property type="project" value="TreeGrafter"/>
</dbReference>
<dbReference type="GO" id="GO:0000156">
    <property type="term" value="F:phosphorelay response regulator activity"/>
    <property type="evidence" value="ECO:0007669"/>
    <property type="project" value="TreeGrafter"/>
</dbReference>
<accession>E8UBT9</accession>
<dbReference type="PRINTS" id="PR00344">
    <property type="entry name" value="BCTRLSENSOR"/>
</dbReference>
<evidence type="ECO:0000256" key="5">
    <source>
        <dbReference type="ARBA" id="ARBA00022777"/>
    </source>
</evidence>
<dbReference type="HOGENOM" id="CLU_000445_114_71_0"/>
<dbReference type="InterPro" id="IPR004358">
    <property type="entry name" value="Sig_transdc_His_kin-like_C"/>
</dbReference>
<evidence type="ECO:0000256" key="4">
    <source>
        <dbReference type="ARBA" id="ARBA00022679"/>
    </source>
</evidence>
<keyword evidence="5 7" id="KW-0418">Kinase</keyword>
<dbReference type="InterPro" id="IPR003594">
    <property type="entry name" value="HATPase_dom"/>
</dbReference>
<reference evidence="7 8" key="1">
    <citation type="journal article" date="2011" name="Stand. Genomic Sci.">
        <title>Complete genome sequence of Deinococcus maricopensis type strain (LB-34).</title>
        <authorList>
            <person name="Pukall R."/>
            <person name="Zeytun A."/>
            <person name="Lucas S."/>
            <person name="Lapidus A."/>
            <person name="Hammon N."/>
            <person name="Deshpande S."/>
            <person name="Nolan M."/>
            <person name="Cheng J.F."/>
            <person name="Pitluck S."/>
            <person name="Liolios K."/>
            <person name="Pagani I."/>
            <person name="Mikhailova N."/>
            <person name="Ivanova N."/>
            <person name="Mavromatis K."/>
            <person name="Pati A."/>
            <person name="Tapia R."/>
            <person name="Han C."/>
            <person name="Goodwin L."/>
            <person name="Chen A."/>
            <person name="Palaniappan K."/>
            <person name="Land M."/>
            <person name="Hauser L."/>
            <person name="Chang Y.J."/>
            <person name="Jeffries C.D."/>
            <person name="Brambilla E.M."/>
            <person name="Rohde M."/>
            <person name="Goker M."/>
            <person name="Detter J.C."/>
            <person name="Woyke T."/>
            <person name="Bristow J."/>
            <person name="Eisen J.A."/>
            <person name="Markowitz V."/>
            <person name="Hugenholtz P."/>
            <person name="Kyrpides N.C."/>
            <person name="Klenk H.P."/>
        </authorList>
    </citation>
    <scope>NUCLEOTIDE SEQUENCE [LARGE SCALE GENOMIC DNA]</scope>
    <source>
        <strain evidence="8">DSM 21211 / LMG 22137 / NRRL B-23946 / LB-34</strain>
    </source>
</reference>
<evidence type="ECO:0000313" key="8">
    <source>
        <dbReference type="Proteomes" id="UP000008635"/>
    </source>
</evidence>
<keyword evidence="3" id="KW-0597">Phosphoprotein</keyword>
<proteinExistence type="predicted"/>
<dbReference type="InterPro" id="IPR035965">
    <property type="entry name" value="PAS-like_dom_sf"/>
</dbReference>
<dbReference type="CDD" id="cd00082">
    <property type="entry name" value="HisKA"/>
    <property type="match status" value="1"/>
</dbReference>
<organism evidence="7 8">
    <name type="scientific">Deinococcus maricopensis (strain DSM 21211 / LMG 22137 / NRRL B-23946 / LB-34)</name>
    <dbReference type="NCBI Taxonomy" id="709986"/>
    <lineage>
        <taxon>Bacteria</taxon>
        <taxon>Thermotogati</taxon>
        <taxon>Deinococcota</taxon>
        <taxon>Deinococci</taxon>
        <taxon>Deinococcales</taxon>
        <taxon>Deinococcaceae</taxon>
        <taxon>Deinococcus</taxon>
    </lineage>
</organism>
<dbReference type="InterPro" id="IPR005467">
    <property type="entry name" value="His_kinase_dom"/>
</dbReference>
<dbReference type="Pfam" id="PF02518">
    <property type="entry name" value="HATPase_c"/>
    <property type="match status" value="1"/>
</dbReference>
<dbReference type="OrthoDB" id="9808408at2"/>
<dbReference type="InterPro" id="IPR036097">
    <property type="entry name" value="HisK_dim/P_sf"/>
</dbReference>
<evidence type="ECO:0000313" key="7">
    <source>
        <dbReference type="EMBL" id="ADV68528.1"/>
    </source>
</evidence>
<dbReference type="InterPro" id="IPR036890">
    <property type="entry name" value="HATPase_C_sf"/>
</dbReference>
<dbReference type="PANTHER" id="PTHR42878:SF15">
    <property type="entry name" value="BACTERIOPHYTOCHROME"/>
    <property type="match status" value="1"/>
</dbReference>
<dbReference type="EMBL" id="CP002454">
    <property type="protein sequence ID" value="ADV68528.1"/>
    <property type="molecule type" value="Genomic_DNA"/>
</dbReference>
<keyword evidence="8" id="KW-1185">Reference proteome</keyword>
<evidence type="ECO:0000256" key="3">
    <source>
        <dbReference type="ARBA" id="ARBA00022553"/>
    </source>
</evidence>
<reference evidence="8" key="2">
    <citation type="submission" date="2011-01" db="EMBL/GenBank/DDBJ databases">
        <title>The complete genome of Deinococcus maricopensis DSM 21211.</title>
        <authorList>
            <consortium name="US DOE Joint Genome Institute (JGI-PGF)"/>
            <person name="Lucas S."/>
            <person name="Copeland A."/>
            <person name="Lapidus A."/>
            <person name="Goodwin L."/>
            <person name="Pitluck S."/>
            <person name="Kyrpides N."/>
            <person name="Mavromatis K."/>
            <person name="Pagani I."/>
            <person name="Ivanova N."/>
            <person name="Ovchinnikova G."/>
            <person name="Zeytun A."/>
            <person name="Detter J.C."/>
            <person name="Han C."/>
            <person name="Land M."/>
            <person name="Hauser L."/>
            <person name="Markowitz V."/>
            <person name="Cheng J.-F."/>
            <person name="Hugenholtz P."/>
            <person name="Woyke T."/>
            <person name="Wu D."/>
            <person name="Pukall R."/>
            <person name="Gehrich-Schroeter G."/>
            <person name="Brambilla E."/>
            <person name="Klenk H.-P."/>
            <person name="Eisen J.A."/>
        </authorList>
    </citation>
    <scope>NUCLEOTIDE SEQUENCE [LARGE SCALE GENOMIC DNA]</scope>
    <source>
        <strain evidence="8">DSM 21211 / LMG 22137 / NRRL B-23946 / LB-34</strain>
    </source>
</reference>
<evidence type="ECO:0000256" key="1">
    <source>
        <dbReference type="ARBA" id="ARBA00000085"/>
    </source>
</evidence>
<name>E8UBT9_DEIML</name>
<dbReference type="InterPro" id="IPR003661">
    <property type="entry name" value="HisK_dim/P_dom"/>
</dbReference>
<dbReference type="EC" id="2.7.13.3" evidence="2"/>
<dbReference type="GO" id="GO:0000155">
    <property type="term" value="F:phosphorelay sensor kinase activity"/>
    <property type="evidence" value="ECO:0007669"/>
    <property type="project" value="InterPro"/>
</dbReference>
<dbReference type="SUPFAM" id="SSF55874">
    <property type="entry name" value="ATPase domain of HSP90 chaperone/DNA topoisomerase II/histidine kinase"/>
    <property type="match status" value="1"/>
</dbReference>
<dbReference type="STRING" id="709986.Deima_2899"/>
<dbReference type="SMART" id="SM00388">
    <property type="entry name" value="HisKA"/>
    <property type="match status" value="1"/>
</dbReference>
<dbReference type="FunFam" id="3.30.565.10:FF:000006">
    <property type="entry name" value="Sensor histidine kinase WalK"/>
    <property type="match status" value="1"/>
</dbReference>
<dbReference type="Gene3D" id="3.30.565.10">
    <property type="entry name" value="Histidine kinase-like ATPase, C-terminal domain"/>
    <property type="match status" value="1"/>
</dbReference>
<dbReference type="SUPFAM" id="SSF47384">
    <property type="entry name" value="Homodimeric domain of signal transducing histidine kinase"/>
    <property type="match status" value="1"/>
</dbReference>
<dbReference type="SUPFAM" id="SSF55785">
    <property type="entry name" value="PYP-like sensor domain (PAS domain)"/>
    <property type="match status" value="1"/>
</dbReference>
<dbReference type="AlphaFoldDB" id="E8UBT9"/>
<evidence type="ECO:0000256" key="2">
    <source>
        <dbReference type="ARBA" id="ARBA00012438"/>
    </source>
</evidence>
<evidence type="ECO:0000259" key="6">
    <source>
        <dbReference type="PROSITE" id="PS50109"/>
    </source>
</evidence>
<dbReference type="Gene3D" id="1.10.287.130">
    <property type="match status" value="1"/>
</dbReference>
<sequence length="389" mass="42369" precursor="true">MTAHDHPPHPTMSALMHAATATAFDALTAQAAVLDERGVIVHANPAWTAFMAAHQHPCDVGVNLMEVSARGDGPCGADGARLAAALQTLLRGDHPAVDLEYPCTDDRWLALHARTFHVQNEAYVLVVQEDATSQHLADARQQAIDEEVRRAVRDRTSDLREENSDLNAFIGAVSHDLKTPVRHIHGFLGQLRRRLGEVGAEEARLLGILDHATNRLDGMIDELLALARVASTPLHFTPVNLNDTVHAARAAVHVDAEGRDVHWEIGPLPVIHGDPHLLELAFTNLLSNALKYTARRPRTHIRVAAERQGDELHVSVRDNGVGFPPEQATRLFGAFQRLHAERDFPGIGMGLANVKRIVERHEGRVWADSEPGAGATFTVAFPAPPEGPA</sequence>
<dbReference type="RefSeq" id="WP_013558032.1">
    <property type="nucleotide sequence ID" value="NC_014958.1"/>
</dbReference>
<protein>
    <recommendedName>
        <fullName evidence="2">histidine kinase</fullName>
        <ecNumber evidence="2">2.7.13.3</ecNumber>
    </recommendedName>
</protein>
<dbReference type="GO" id="GO:0030295">
    <property type="term" value="F:protein kinase activator activity"/>
    <property type="evidence" value="ECO:0007669"/>
    <property type="project" value="TreeGrafter"/>
</dbReference>